<evidence type="ECO:0000256" key="1">
    <source>
        <dbReference type="SAM" id="MobiDB-lite"/>
    </source>
</evidence>
<feature type="region of interest" description="Disordered" evidence="1">
    <location>
        <begin position="1"/>
        <end position="30"/>
    </location>
</feature>
<name>A0AB39AKS3_9CAUD</name>
<sequence>MPQPGSLKNAIAHLRRAGLPLTTKGRPDHG</sequence>
<protein>
    <submittedName>
        <fullName evidence="2">Uncharacterized protein</fullName>
    </submittedName>
</protein>
<gene>
    <name evidence="2" type="ORF">NJGIMKJC_CDS0091</name>
</gene>
<dbReference type="EMBL" id="PP947710">
    <property type="protein sequence ID" value="XDG31357.1"/>
    <property type="molecule type" value="Genomic_DNA"/>
</dbReference>
<evidence type="ECO:0000313" key="2">
    <source>
        <dbReference type="EMBL" id="XDG31357.1"/>
    </source>
</evidence>
<proteinExistence type="predicted"/>
<accession>A0AB39AKS3</accession>
<organism evidence="2">
    <name type="scientific">Mycolicibacterium phage phi1_186018</name>
    <dbReference type="NCBI Taxonomy" id="3236641"/>
    <lineage>
        <taxon>Viruses</taxon>
        <taxon>Duplodnaviria</taxon>
        <taxon>Heunggongvirae</taxon>
        <taxon>Uroviricota</taxon>
        <taxon>Caudoviricetes</taxon>
        <taxon>Bclasvirinae</taxon>
        <taxon>Coopervirus</taxon>
    </lineage>
</organism>
<reference evidence="2" key="1">
    <citation type="submission" date="2024-06" db="EMBL/GenBank/DDBJ databases">
        <title>The complete genome of Mycolicibacterium smegmatis phage.</title>
        <authorList>
            <person name="Zong M."/>
            <person name="Wu X."/>
            <person name="Feng Y."/>
        </authorList>
    </citation>
    <scope>NUCLEOTIDE SEQUENCE</scope>
</reference>